<keyword evidence="3" id="KW-0560">Oxidoreductase</keyword>
<evidence type="ECO:0000256" key="1">
    <source>
        <dbReference type="ARBA" id="ARBA00005086"/>
    </source>
</evidence>
<dbReference type="SUPFAM" id="SSF48179">
    <property type="entry name" value="6-phosphogluconate dehydrogenase C-terminal domain-like"/>
    <property type="match status" value="1"/>
</dbReference>
<evidence type="ECO:0000256" key="3">
    <source>
        <dbReference type="ARBA" id="ARBA00023002"/>
    </source>
</evidence>
<dbReference type="EMBL" id="CP121694">
    <property type="protein sequence ID" value="WRO22148.1"/>
    <property type="molecule type" value="Genomic_DNA"/>
</dbReference>
<dbReference type="RefSeq" id="WP_366921568.1">
    <property type="nucleotide sequence ID" value="NZ_CP121694.1"/>
</dbReference>
<organism evidence="8 9">
    <name type="scientific">Metallumcola ferriviriculae</name>
    <dbReference type="NCBI Taxonomy" id="3039180"/>
    <lineage>
        <taxon>Bacteria</taxon>
        <taxon>Bacillati</taxon>
        <taxon>Bacillota</taxon>
        <taxon>Clostridia</taxon>
        <taxon>Neomoorellales</taxon>
        <taxon>Desulfitibacteraceae</taxon>
        <taxon>Metallumcola</taxon>
    </lineage>
</organism>
<evidence type="ECO:0000256" key="2">
    <source>
        <dbReference type="ARBA" id="ARBA00009463"/>
    </source>
</evidence>
<proteinExistence type="inferred from homology"/>
<dbReference type="Gene3D" id="1.10.1040.10">
    <property type="entry name" value="N-(1-d-carboxylethyl)-l-norvaline Dehydrogenase, domain 2"/>
    <property type="match status" value="1"/>
</dbReference>
<dbReference type="InterPro" id="IPR006108">
    <property type="entry name" value="3HC_DH_C"/>
</dbReference>
<protein>
    <recommendedName>
        <fullName evidence="4">3-hydroxybutyryl-CoA dehydrogenase</fullName>
    </recommendedName>
</protein>
<evidence type="ECO:0000259" key="6">
    <source>
        <dbReference type="Pfam" id="PF00725"/>
    </source>
</evidence>
<dbReference type="GO" id="GO:0006631">
    <property type="term" value="P:fatty acid metabolic process"/>
    <property type="evidence" value="ECO:0007669"/>
    <property type="project" value="InterPro"/>
</dbReference>
<dbReference type="Pfam" id="PF00725">
    <property type="entry name" value="3HCDH"/>
    <property type="match status" value="1"/>
</dbReference>
<dbReference type="InterPro" id="IPR008927">
    <property type="entry name" value="6-PGluconate_DH-like_C_sf"/>
</dbReference>
<dbReference type="InterPro" id="IPR006176">
    <property type="entry name" value="3-OHacyl-CoA_DH_NAD-bd"/>
</dbReference>
<comment type="pathway">
    <text evidence="1">Lipid metabolism; butanoate metabolism.</text>
</comment>
<dbReference type="InterPro" id="IPR022694">
    <property type="entry name" value="3-OHacyl-CoA_DH"/>
</dbReference>
<evidence type="ECO:0000256" key="5">
    <source>
        <dbReference type="PIRSR" id="PIRSR000105-1"/>
    </source>
</evidence>
<evidence type="ECO:0000259" key="7">
    <source>
        <dbReference type="Pfam" id="PF02737"/>
    </source>
</evidence>
<dbReference type="PANTHER" id="PTHR48075:SF5">
    <property type="entry name" value="3-HYDROXYBUTYRYL-COA DEHYDROGENASE"/>
    <property type="match status" value="1"/>
</dbReference>
<dbReference type="PIRSF" id="PIRSF000105">
    <property type="entry name" value="HCDH"/>
    <property type="match status" value="1"/>
</dbReference>
<evidence type="ECO:0000313" key="9">
    <source>
        <dbReference type="Proteomes" id="UP001329915"/>
    </source>
</evidence>
<dbReference type="AlphaFoldDB" id="A0AAU0ULB0"/>
<gene>
    <name evidence="8" type="ORF">MFMK1_001973</name>
</gene>
<comment type="similarity">
    <text evidence="2">Belongs to the 3-hydroxyacyl-CoA dehydrogenase family.</text>
</comment>
<dbReference type="GO" id="GO:0070403">
    <property type="term" value="F:NAD+ binding"/>
    <property type="evidence" value="ECO:0007669"/>
    <property type="project" value="InterPro"/>
</dbReference>
<feature type="domain" description="3-hydroxyacyl-CoA dehydrogenase NAD binding" evidence="7">
    <location>
        <begin position="7"/>
        <end position="181"/>
    </location>
</feature>
<sequence>MKTIRRLGVVGAGFMGSGIVETALEADMAVVMVEASLQRAEEAFIAVKNRLEKKCTSGKLDADIGQLINNLSYTDRIEDISEVDMVVEAVSEQIELKKEVFRKLDQVCLESTILASNTSSISLTKLGAYTSRPEKVVGTHFFCPVPQMPLVELVPGLETSDETMNIAKDFAEQMGKQWIIAKPYPAFTINRVLGALLNEAFYLVYEGNAPQDVDKGMKLAMDWKIGPLELADFIGLDVCLDVQQSVYSGFQDNKYRPCPLLKEYVSAGRLGRKTGKGFYEYGKQEV</sequence>
<feature type="site" description="Important for catalytic activity" evidence="5">
    <location>
        <position position="140"/>
    </location>
</feature>
<evidence type="ECO:0000313" key="8">
    <source>
        <dbReference type="EMBL" id="WRO22148.1"/>
    </source>
</evidence>
<dbReference type="KEGG" id="dbc:MFMK1_001973"/>
<reference evidence="8 9" key="1">
    <citation type="submission" date="2023-04" db="EMBL/GenBank/DDBJ databases">
        <authorList>
            <person name="Hsu D."/>
        </authorList>
    </citation>
    <scope>NUCLEOTIDE SEQUENCE [LARGE SCALE GENOMIC DNA]</scope>
    <source>
        <strain evidence="8 9">MK1</strain>
    </source>
</reference>
<dbReference type="InterPro" id="IPR013328">
    <property type="entry name" value="6PGD_dom2"/>
</dbReference>
<name>A0AAU0ULB0_9FIRM</name>
<evidence type="ECO:0000256" key="4">
    <source>
        <dbReference type="ARBA" id="ARBA00067747"/>
    </source>
</evidence>
<keyword evidence="9" id="KW-1185">Reference proteome</keyword>
<dbReference type="Proteomes" id="UP001329915">
    <property type="component" value="Chromosome"/>
</dbReference>
<dbReference type="GO" id="GO:0016616">
    <property type="term" value="F:oxidoreductase activity, acting on the CH-OH group of donors, NAD or NADP as acceptor"/>
    <property type="evidence" value="ECO:0007669"/>
    <property type="project" value="InterPro"/>
</dbReference>
<dbReference type="SUPFAM" id="SSF51735">
    <property type="entry name" value="NAD(P)-binding Rossmann-fold domains"/>
    <property type="match status" value="1"/>
</dbReference>
<dbReference type="PANTHER" id="PTHR48075">
    <property type="entry name" value="3-HYDROXYACYL-COA DEHYDROGENASE FAMILY PROTEIN"/>
    <property type="match status" value="1"/>
</dbReference>
<dbReference type="InterPro" id="IPR036291">
    <property type="entry name" value="NAD(P)-bd_dom_sf"/>
</dbReference>
<feature type="domain" description="3-hydroxyacyl-CoA dehydrogenase C-terminal" evidence="6">
    <location>
        <begin position="187"/>
        <end position="281"/>
    </location>
</feature>
<dbReference type="Gene3D" id="3.40.50.720">
    <property type="entry name" value="NAD(P)-binding Rossmann-like Domain"/>
    <property type="match status" value="1"/>
</dbReference>
<dbReference type="FunFam" id="3.40.50.720:FF:000009">
    <property type="entry name" value="Fatty oxidation complex, alpha subunit"/>
    <property type="match status" value="1"/>
</dbReference>
<dbReference type="Pfam" id="PF02737">
    <property type="entry name" value="3HCDH_N"/>
    <property type="match status" value="1"/>
</dbReference>
<accession>A0AAU0ULB0</accession>